<keyword evidence="3" id="KW-1185">Reference proteome</keyword>
<dbReference type="AlphaFoldDB" id="B4PY22"/>
<feature type="region of interest" description="Disordered" evidence="1">
    <location>
        <begin position="78"/>
        <end position="133"/>
    </location>
</feature>
<sequence>MSNKSKASLLGFNATRSSFDYEFLMQEQPRGSTEEQDLPSNMMDQSTQTELSAFMMSDQYDISLHFGMLGLKQRVPTEEDLTAVPEHQPGQNPYGDPFAKEENPIPPTVATRKGRKRKGSPNPCSPIAGVHTF</sequence>
<gene>
    <name evidence="2" type="primary">Dyak\GE15357</name>
    <name evidence="2" type="synonym">dyak_GLEANR_16880</name>
    <name evidence="2" type="synonym">GE15357</name>
    <name evidence="2" type="ORF">Dyak_GE15357</name>
</gene>
<dbReference type="EMBL" id="CM000162">
    <property type="protein sequence ID" value="EDX02994.2"/>
    <property type="molecule type" value="Genomic_DNA"/>
</dbReference>
<organism evidence="2 3">
    <name type="scientific">Drosophila yakuba</name>
    <name type="common">Fruit fly</name>
    <dbReference type="NCBI Taxonomy" id="7245"/>
    <lineage>
        <taxon>Eukaryota</taxon>
        <taxon>Metazoa</taxon>
        <taxon>Ecdysozoa</taxon>
        <taxon>Arthropoda</taxon>
        <taxon>Hexapoda</taxon>
        <taxon>Insecta</taxon>
        <taxon>Pterygota</taxon>
        <taxon>Neoptera</taxon>
        <taxon>Endopterygota</taxon>
        <taxon>Diptera</taxon>
        <taxon>Brachycera</taxon>
        <taxon>Muscomorpha</taxon>
        <taxon>Ephydroidea</taxon>
        <taxon>Drosophilidae</taxon>
        <taxon>Drosophila</taxon>
        <taxon>Sophophora</taxon>
    </lineage>
</organism>
<proteinExistence type="predicted"/>
<dbReference type="HOGENOM" id="CLU_1469753_0_0_1"/>
<dbReference type="OrthoDB" id="7874731at2759"/>
<evidence type="ECO:0000256" key="1">
    <source>
        <dbReference type="SAM" id="MobiDB-lite"/>
    </source>
</evidence>
<evidence type="ECO:0000313" key="2">
    <source>
        <dbReference type="EMBL" id="EDX02994.2"/>
    </source>
</evidence>
<reference evidence="2 3" key="2">
    <citation type="journal article" date="2007" name="PLoS Biol.">
        <title>Principles of genome evolution in the Drosophila melanogaster species group.</title>
        <authorList>
            <person name="Ranz J.M."/>
            <person name="Maurin D."/>
            <person name="Chan Y.S."/>
            <person name="von Grotthuss M."/>
            <person name="Hillier L.W."/>
            <person name="Roote J."/>
            <person name="Ashburner M."/>
            <person name="Bergman C.M."/>
        </authorList>
    </citation>
    <scope>NUCLEOTIDE SEQUENCE [LARGE SCALE GENOMIC DNA]</scope>
    <source>
        <strain evidence="3">Tai18E2 / Tucson 14021-0261.01</strain>
    </source>
</reference>
<reference evidence="2 3" key="1">
    <citation type="journal article" date="2007" name="Nature">
        <title>Evolution of genes and genomes on the Drosophila phylogeny.</title>
        <authorList>
            <consortium name="Drosophila 12 Genomes Consortium"/>
            <person name="Clark A.G."/>
            <person name="Eisen M.B."/>
            <person name="Smith D.R."/>
            <person name="Bergman C.M."/>
            <person name="Oliver B."/>
            <person name="Markow T.A."/>
            <person name="Kaufman T.C."/>
            <person name="Kellis M."/>
            <person name="Gelbart W."/>
            <person name="Iyer V.N."/>
            <person name="Pollard D.A."/>
            <person name="Sackton T.B."/>
            <person name="Larracuente A.M."/>
            <person name="Singh N.D."/>
            <person name="Abad J.P."/>
            <person name="Abt D.N."/>
            <person name="Adryan B."/>
            <person name="Aguade M."/>
            <person name="Akashi H."/>
            <person name="Anderson W.W."/>
            <person name="Aquadro C.F."/>
            <person name="Ardell D.H."/>
            <person name="Arguello R."/>
            <person name="Artieri C.G."/>
            <person name="Barbash D.A."/>
            <person name="Barker D."/>
            <person name="Barsanti P."/>
            <person name="Batterham P."/>
            <person name="Batzoglou S."/>
            <person name="Begun D."/>
            <person name="Bhutkar A."/>
            <person name="Blanco E."/>
            <person name="Bosak S.A."/>
            <person name="Bradley R.K."/>
            <person name="Brand A.D."/>
            <person name="Brent M.R."/>
            <person name="Brooks A.N."/>
            <person name="Brown R.H."/>
            <person name="Butlin R.K."/>
            <person name="Caggese C."/>
            <person name="Calvi B.R."/>
            <person name="Bernardo de Carvalho A."/>
            <person name="Caspi A."/>
            <person name="Castrezana S."/>
            <person name="Celniker S.E."/>
            <person name="Chang J.L."/>
            <person name="Chapple C."/>
            <person name="Chatterji S."/>
            <person name="Chinwalla A."/>
            <person name="Civetta A."/>
            <person name="Clifton S.W."/>
            <person name="Comeron J.M."/>
            <person name="Costello J.C."/>
            <person name="Coyne J.A."/>
            <person name="Daub J."/>
            <person name="David R.G."/>
            <person name="Delcher A.L."/>
            <person name="Delehaunty K."/>
            <person name="Do C.B."/>
            <person name="Ebling H."/>
            <person name="Edwards K."/>
            <person name="Eickbush T."/>
            <person name="Evans J.D."/>
            <person name="Filipski A."/>
            <person name="Findeiss S."/>
            <person name="Freyhult E."/>
            <person name="Fulton L."/>
            <person name="Fulton R."/>
            <person name="Garcia A.C."/>
            <person name="Gardiner A."/>
            <person name="Garfield D.A."/>
            <person name="Garvin B.E."/>
            <person name="Gibson G."/>
            <person name="Gilbert D."/>
            <person name="Gnerre S."/>
            <person name="Godfrey J."/>
            <person name="Good R."/>
            <person name="Gotea V."/>
            <person name="Gravely B."/>
            <person name="Greenberg A.J."/>
            <person name="Griffiths-Jones S."/>
            <person name="Gross S."/>
            <person name="Guigo R."/>
            <person name="Gustafson E.A."/>
            <person name="Haerty W."/>
            <person name="Hahn M.W."/>
            <person name="Halligan D.L."/>
            <person name="Halpern A.L."/>
            <person name="Halter G.M."/>
            <person name="Han M.V."/>
            <person name="Heger A."/>
            <person name="Hillier L."/>
            <person name="Hinrichs A.S."/>
            <person name="Holmes I."/>
            <person name="Hoskins R.A."/>
            <person name="Hubisz M.J."/>
            <person name="Hultmark D."/>
            <person name="Huntley M.A."/>
            <person name="Jaffe D.B."/>
            <person name="Jagadeeshan S."/>
            <person name="Jeck W.R."/>
            <person name="Johnson J."/>
            <person name="Jones C.D."/>
            <person name="Jordan W.C."/>
            <person name="Karpen G.H."/>
            <person name="Kataoka E."/>
            <person name="Keightley P.D."/>
            <person name="Kheradpour P."/>
            <person name="Kirkness E.F."/>
            <person name="Koerich L.B."/>
            <person name="Kristiansen K."/>
            <person name="Kudrna D."/>
            <person name="Kulathinal R.J."/>
            <person name="Kumar S."/>
            <person name="Kwok R."/>
            <person name="Lander E."/>
            <person name="Langley C.H."/>
            <person name="Lapoint R."/>
            <person name="Lazzaro B.P."/>
            <person name="Lee S.J."/>
            <person name="Levesque L."/>
            <person name="Li R."/>
            <person name="Lin C.F."/>
            <person name="Lin M.F."/>
            <person name="Lindblad-Toh K."/>
            <person name="Llopart A."/>
            <person name="Long M."/>
            <person name="Low L."/>
            <person name="Lozovsky E."/>
            <person name="Lu J."/>
            <person name="Luo M."/>
            <person name="Machado C.A."/>
            <person name="Makalowski W."/>
            <person name="Marzo M."/>
            <person name="Matsuda M."/>
            <person name="Matzkin L."/>
            <person name="McAllister B."/>
            <person name="McBride C.S."/>
            <person name="McKernan B."/>
            <person name="McKernan K."/>
            <person name="Mendez-Lago M."/>
            <person name="Minx P."/>
            <person name="Mollenhauer M.U."/>
            <person name="Montooth K."/>
            <person name="Mount S.M."/>
            <person name="Mu X."/>
            <person name="Myers E."/>
            <person name="Negre B."/>
            <person name="Newfeld S."/>
            <person name="Nielsen R."/>
            <person name="Noor M.A."/>
            <person name="O'Grady P."/>
            <person name="Pachter L."/>
            <person name="Papaceit M."/>
            <person name="Parisi M.J."/>
            <person name="Parisi M."/>
            <person name="Parts L."/>
            <person name="Pedersen J.S."/>
            <person name="Pesole G."/>
            <person name="Phillippy A.M."/>
            <person name="Ponting C.P."/>
            <person name="Pop M."/>
            <person name="Porcelli D."/>
            <person name="Powell J.R."/>
            <person name="Prohaska S."/>
            <person name="Pruitt K."/>
            <person name="Puig M."/>
            <person name="Quesneville H."/>
            <person name="Ram K.R."/>
            <person name="Rand D."/>
            <person name="Rasmussen M.D."/>
            <person name="Reed L.K."/>
            <person name="Reenan R."/>
            <person name="Reily A."/>
            <person name="Remington K.A."/>
            <person name="Rieger T.T."/>
            <person name="Ritchie M.G."/>
            <person name="Robin C."/>
            <person name="Rogers Y.H."/>
            <person name="Rohde C."/>
            <person name="Rozas J."/>
            <person name="Rubenfield M.J."/>
            <person name="Ruiz A."/>
            <person name="Russo S."/>
            <person name="Salzberg S.L."/>
            <person name="Sanchez-Gracia A."/>
            <person name="Saranga D.J."/>
            <person name="Sato H."/>
            <person name="Schaeffer S.W."/>
            <person name="Schatz M.C."/>
            <person name="Schlenke T."/>
            <person name="Schwartz R."/>
            <person name="Segarra C."/>
            <person name="Singh R.S."/>
            <person name="Sirot L."/>
            <person name="Sirota M."/>
            <person name="Sisneros N.B."/>
            <person name="Smith C.D."/>
            <person name="Smith T.F."/>
            <person name="Spieth J."/>
            <person name="Stage D.E."/>
            <person name="Stark A."/>
            <person name="Stephan W."/>
            <person name="Strausberg R.L."/>
            <person name="Strempel S."/>
            <person name="Sturgill D."/>
            <person name="Sutton G."/>
            <person name="Sutton G.G."/>
            <person name="Tao W."/>
            <person name="Teichmann S."/>
            <person name="Tobari Y.N."/>
            <person name="Tomimura Y."/>
            <person name="Tsolas J.M."/>
            <person name="Valente V.L."/>
            <person name="Venter E."/>
            <person name="Venter J.C."/>
            <person name="Vicario S."/>
            <person name="Vieira F.G."/>
            <person name="Vilella A.J."/>
            <person name="Villasante A."/>
            <person name="Walenz B."/>
            <person name="Wang J."/>
            <person name="Wasserman M."/>
            <person name="Watts T."/>
            <person name="Wilson D."/>
            <person name="Wilson R.K."/>
            <person name="Wing R.A."/>
            <person name="Wolfner M.F."/>
            <person name="Wong A."/>
            <person name="Wong G.K."/>
            <person name="Wu C.I."/>
            <person name="Wu G."/>
            <person name="Yamamoto D."/>
            <person name="Yang H.P."/>
            <person name="Yang S.P."/>
            <person name="Yorke J.A."/>
            <person name="Yoshida K."/>
            <person name="Zdobnov E."/>
            <person name="Zhang P."/>
            <person name="Zhang Y."/>
            <person name="Zimin A.V."/>
            <person name="Baldwin J."/>
            <person name="Abdouelleil A."/>
            <person name="Abdulkadir J."/>
            <person name="Abebe A."/>
            <person name="Abera B."/>
            <person name="Abreu J."/>
            <person name="Acer S.C."/>
            <person name="Aftuck L."/>
            <person name="Alexander A."/>
            <person name="An P."/>
            <person name="Anderson E."/>
            <person name="Anderson S."/>
            <person name="Arachi H."/>
            <person name="Azer M."/>
            <person name="Bachantsang P."/>
            <person name="Barry A."/>
            <person name="Bayul T."/>
            <person name="Berlin A."/>
            <person name="Bessette D."/>
            <person name="Bloom T."/>
            <person name="Blye J."/>
            <person name="Boguslavskiy L."/>
            <person name="Bonnet C."/>
            <person name="Boukhgalter B."/>
            <person name="Bourzgui I."/>
            <person name="Brown A."/>
            <person name="Cahill P."/>
            <person name="Channer S."/>
            <person name="Cheshatsang Y."/>
            <person name="Chuda L."/>
            <person name="Citroen M."/>
            <person name="Collymore A."/>
            <person name="Cooke P."/>
            <person name="Costello M."/>
            <person name="D'Aco K."/>
            <person name="Daza R."/>
            <person name="De Haan G."/>
            <person name="DeGray S."/>
            <person name="DeMaso C."/>
            <person name="Dhargay N."/>
            <person name="Dooley K."/>
            <person name="Dooley E."/>
            <person name="Doricent M."/>
            <person name="Dorje P."/>
            <person name="Dorjee K."/>
            <person name="Dupes A."/>
            <person name="Elong R."/>
            <person name="Falk J."/>
            <person name="Farina A."/>
            <person name="Faro S."/>
            <person name="Ferguson D."/>
            <person name="Fisher S."/>
            <person name="Foley C.D."/>
            <person name="Franke A."/>
            <person name="Friedrich D."/>
            <person name="Gadbois L."/>
            <person name="Gearin G."/>
            <person name="Gearin C.R."/>
            <person name="Giannoukos G."/>
            <person name="Goode T."/>
            <person name="Graham J."/>
            <person name="Grandbois E."/>
            <person name="Grewal S."/>
            <person name="Gyaltsen K."/>
            <person name="Hafez N."/>
            <person name="Hagos B."/>
            <person name="Hall J."/>
            <person name="Henson C."/>
            <person name="Hollinger A."/>
            <person name="Honan T."/>
            <person name="Huard M.D."/>
            <person name="Hughes L."/>
            <person name="Hurhula B."/>
            <person name="Husby M.E."/>
            <person name="Kamat A."/>
            <person name="Kanga B."/>
            <person name="Kashin S."/>
            <person name="Khazanovich D."/>
            <person name="Kisner P."/>
            <person name="Lance K."/>
            <person name="Lara M."/>
            <person name="Lee W."/>
            <person name="Lennon N."/>
            <person name="Letendre F."/>
            <person name="LeVine R."/>
            <person name="Lipovsky A."/>
            <person name="Liu X."/>
            <person name="Liu J."/>
            <person name="Liu S."/>
            <person name="Lokyitsang T."/>
            <person name="Lokyitsang Y."/>
            <person name="Lubonja R."/>
            <person name="Lui A."/>
            <person name="MacDonald P."/>
            <person name="Magnisalis V."/>
            <person name="Maru K."/>
            <person name="Matthews C."/>
            <person name="McCusker W."/>
            <person name="McDonough S."/>
            <person name="Mehta T."/>
            <person name="Meldrim J."/>
            <person name="Meneus L."/>
            <person name="Mihai O."/>
            <person name="Mihalev A."/>
            <person name="Mihova T."/>
            <person name="Mittelman R."/>
            <person name="Mlenga V."/>
            <person name="Montmayeur A."/>
            <person name="Mulrain L."/>
            <person name="Navidi A."/>
            <person name="Naylor J."/>
            <person name="Negash T."/>
            <person name="Nguyen T."/>
            <person name="Nguyen N."/>
            <person name="Nicol R."/>
            <person name="Norbu C."/>
            <person name="Norbu N."/>
            <person name="Novod N."/>
            <person name="O'Neill B."/>
            <person name="Osman S."/>
            <person name="Markiewicz E."/>
            <person name="Oyono O.L."/>
            <person name="Patti C."/>
            <person name="Phunkhang P."/>
            <person name="Pierre F."/>
            <person name="Priest M."/>
            <person name="Raghuraman S."/>
            <person name="Rege F."/>
            <person name="Reyes R."/>
            <person name="Rise C."/>
            <person name="Rogov P."/>
            <person name="Ross K."/>
            <person name="Ryan E."/>
            <person name="Settipalli S."/>
            <person name="Shea T."/>
            <person name="Sherpa N."/>
            <person name="Shi L."/>
            <person name="Shih D."/>
            <person name="Sparrow T."/>
            <person name="Spaulding J."/>
            <person name="Stalker J."/>
            <person name="Stange-Thomann N."/>
            <person name="Stavropoulos S."/>
            <person name="Stone C."/>
            <person name="Strader C."/>
            <person name="Tesfaye S."/>
            <person name="Thomson T."/>
            <person name="Thoulutsang Y."/>
            <person name="Thoulutsang D."/>
            <person name="Topham K."/>
            <person name="Topping I."/>
            <person name="Tsamla T."/>
            <person name="Vassiliev H."/>
            <person name="Vo A."/>
            <person name="Wangchuk T."/>
            <person name="Wangdi T."/>
            <person name="Weiand M."/>
            <person name="Wilkinson J."/>
            <person name="Wilson A."/>
            <person name="Yadav S."/>
            <person name="Young G."/>
            <person name="Yu Q."/>
            <person name="Zembek L."/>
            <person name="Zhong D."/>
            <person name="Zimmer A."/>
            <person name="Zwirko Z."/>
            <person name="Jaffe D.B."/>
            <person name="Alvarez P."/>
            <person name="Brockman W."/>
            <person name="Butler J."/>
            <person name="Chin C."/>
            <person name="Gnerre S."/>
            <person name="Grabherr M."/>
            <person name="Kleber M."/>
            <person name="Mauceli E."/>
            <person name="MacCallum I."/>
        </authorList>
    </citation>
    <scope>NUCLEOTIDE SEQUENCE [LARGE SCALE GENOMIC DNA]</scope>
    <source>
        <strain evidence="3">Tai18E2 / Tucson 14021-0261.01</strain>
    </source>
</reference>
<dbReference type="Proteomes" id="UP000002282">
    <property type="component" value="Chromosome X"/>
</dbReference>
<evidence type="ECO:0000313" key="3">
    <source>
        <dbReference type="Proteomes" id="UP000002282"/>
    </source>
</evidence>
<dbReference type="KEGG" id="dya:Dyak_GE15357"/>
<protein>
    <submittedName>
        <fullName evidence="2">Uncharacterized protein</fullName>
    </submittedName>
</protein>
<name>B4PY22_DROYA</name>
<accession>B4PY22</accession>